<evidence type="ECO:0000259" key="2">
    <source>
        <dbReference type="PROSITE" id="PS51782"/>
    </source>
</evidence>
<evidence type="ECO:0000256" key="1">
    <source>
        <dbReference type="SAM" id="Phobius"/>
    </source>
</evidence>
<dbReference type="InterPro" id="IPR018392">
    <property type="entry name" value="LysM"/>
</dbReference>
<feature type="domain" description="LysM" evidence="2">
    <location>
        <begin position="38"/>
        <end position="89"/>
    </location>
</feature>
<dbReference type="AlphaFoldDB" id="A0A6I1FP19"/>
<protein>
    <submittedName>
        <fullName evidence="3">LysM peptidoglycan-binding domain-containing protein</fullName>
    </submittedName>
</protein>
<dbReference type="PROSITE" id="PS51782">
    <property type="entry name" value="LYSM"/>
    <property type="match status" value="1"/>
</dbReference>
<keyword evidence="1" id="KW-0472">Membrane</keyword>
<proteinExistence type="predicted"/>
<reference evidence="3 4" key="1">
    <citation type="submission" date="2019-10" db="EMBL/GenBank/DDBJ databases">
        <title>Bacillus aerolatum sp. nov., isolated from bioaerosol of sport playgrounds.</title>
        <authorList>
            <person name="Chen P."/>
            <person name="Zhang G."/>
        </authorList>
    </citation>
    <scope>NUCLEOTIDE SEQUENCE [LARGE SCALE GENOMIC DNA]</scope>
    <source>
        <strain evidence="3 4">CX253</strain>
    </source>
</reference>
<gene>
    <name evidence="3" type="ORF">F9802_05640</name>
</gene>
<dbReference type="Proteomes" id="UP000429595">
    <property type="component" value="Unassembled WGS sequence"/>
</dbReference>
<comment type="caution">
    <text evidence="3">The sequence shown here is derived from an EMBL/GenBank/DDBJ whole genome shotgun (WGS) entry which is preliminary data.</text>
</comment>
<dbReference type="CDD" id="cd00118">
    <property type="entry name" value="LysM"/>
    <property type="match status" value="1"/>
</dbReference>
<keyword evidence="1" id="KW-0812">Transmembrane</keyword>
<feature type="transmembrane region" description="Helical" evidence="1">
    <location>
        <begin position="12"/>
        <end position="30"/>
    </location>
</feature>
<dbReference type="Pfam" id="PF01476">
    <property type="entry name" value="LysM"/>
    <property type="match status" value="1"/>
</dbReference>
<dbReference type="EMBL" id="WEIO01000002">
    <property type="protein sequence ID" value="KAB7708184.1"/>
    <property type="molecule type" value="Genomic_DNA"/>
</dbReference>
<evidence type="ECO:0000313" key="3">
    <source>
        <dbReference type="EMBL" id="KAB7708184.1"/>
    </source>
</evidence>
<name>A0A6I1FP19_9BACI</name>
<accession>A0A6I1FP19</accession>
<dbReference type="SUPFAM" id="SSF54106">
    <property type="entry name" value="LysM domain"/>
    <property type="match status" value="1"/>
</dbReference>
<organism evidence="3 4">
    <name type="scientific">Bacillus aerolatus</name>
    <dbReference type="NCBI Taxonomy" id="2653354"/>
    <lineage>
        <taxon>Bacteria</taxon>
        <taxon>Bacillati</taxon>
        <taxon>Bacillota</taxon>
        <taxon>Bacilli</taxon>
        <taxon>Bacillales</taxon>
        <taxon>Bacillaceae</taxon>
        <taxon>Bacillus</taxon>
    </lineage>
</organism>
<evidence type="ECO:0000313" key="4">
    <source>
        <dbReference type="Proteomes" id="UP000429595"/>
    </source>
</evidence>
<keyword evidence="4" id="KW-1185">Reference proteome</keyword>
<keyword evidence="1" id="KW-1133">Transmembrane helix</keyword>
<dbReference type="InterPro" id="IPR036779">
    <property type="entry name" value="LysM_dom_sf"/>
</dbReference>
<sequence>MMKTLVKENSFVLLFIAVTIMAGVMLILNMSEEHNPYKEITVQEGDSLWSIAGQYVKENGMKEEDFIIWVQKENKLYSAKIIPGDTLVIPVDSSQSYPDSQVAFKEE</sequence>
<dbReference type="Gene3D" id="3.10.350.10">
    <property type="entry name" value="LysM domain"/>
    <property type="match status" value="1"/>
</dbReference>
<dbReference type="RefSeq" id="WP_152150169.1">
    <property type="nucleotide sequence ID" value="NZ_WEIO01000002.1"/>
</dbReference>